<evidence type="ECO:0000256" key="7">
    <source>
        <dbReference type="ARBA" id="ARBA00030642"/>
    </source>
</evidence>
<comment type="caution">
    <text evidence="12">The sequence shown here is derived from an EMBL/GenBank/DDBJ whole genome shotgun (WGS) entry which is preliminary data.</text>
</comment>
<dbReference type="InterPro" id="IPR050280">
    <property type="entry name" value="OMP_Chaperone_SurA"/>
</dbReference>
<keyword evidence="2 10" id="KW-0732">Signal</keyword>
<dbReference type="RefSeq" id="WP_369313646.1">
    <property type="nucleotide sequence ID" value="NZ_JBEHZE010000001.1"/>
</dbReference>
<reference evidence="12 13" key="1">
    <citation type="submission" date="2024-05" db="EMBL/GenBank/DDBJ databases">
        <title>Three bacterial strains, DH-69, EH-24, and ECK-19 isolated from coastal sediments.</title>
        <authorList>
            <person name="Ye Y.-Q."/>
            <person name="Du Z.-J."/>
        </authorList>
    </citation>
    <scope>NUCLEOTIDE SEQUENCE [LARGE SCALE GENOMIC DNA]</scope>
    <source>
        <strain evidence="12 13">ECK-19</strain>
    </source>
</reference>
<evidence type="ECO:0000259" key="11">
    <source>
        <dbReference type="PROSITE" id="PS50198"/>
    </source>
</evidence>
<evidence type="ECO:0000256" key="3">
    <source>
        <dbReference type="ARBA" id="ARBA00022764"/>
    </source>
</evidence>
<dbReference type="PROSITE" id="PS01096">
    <property type="entry name" value="PPIC_PPIASE_1"/>
    <property type="match status" value="1"/>
</dbReference>
<evidence type="ECO:0000256" key="4">
    <source>
        <dbReference type="ARBA" id="ARBA00023110"/>
    </source>
</evidence>
<dbReference type="GO" id="GO:0003755">
    <property type="term" value="F:peptidyl-prolyl cis-trans isomerase activity"/>
    <property type="evidence" value="ECO:0007669"/>
    <property type="project" value="UniProtKB-EC"/>
</dbReference>
<evidence type="ECO:0000256" key="2">
    <source>
        <dbReference type="ARBA" id="ARBA00022729"/>
    </source>
</evidence>
<keyword evidence="3" id="KW-0574">Periplasm</keyword>
<sequence>MRFSLLSSVTCSILLSLSSAFAQTPETDKRPTSDEVIARSGVPASAVAAVVNDGVVTTFDVRQRMKMMVISSGGKIPQEAFPQLQAQALRDLIEERLKLQETKKYDLIVTDDEVKDELSMMAAQSGLTLPQMIEMLQGTGVSIKSLNEQIRAQVAWPQLVQGRYRDRVRVSEDEIENTLERMREDASKEQYLVSEICIPVDNQSQAQQYYQGAMQLIEQMRRGVPFSVVAQQFSACTTAAVGGDLGWVRSGELAEELDTAIRELPPGSVTNPIPSEGAFMILAVRDKRQATEKGEPTFTLAYAAADAEMGNNAARAALDKIKSAEICSGRSLRIDMGQGVGYSLLENVTLDQIDDRFRPFVEDLTREEQSPVIQADGAYHSAYVCDKDEGLGLPSREALENRIYSRQLARIAQQYLRDVERDAMVDVRMKSLLQPNG</sequence>
<keyword evidence="4 9" id="KW-0697">Rotamase</keyword>
<evidence type="ECO:0000313" key="12">
    <source>
        <dbReference type="EMBL" id="MEX6633667.1"/>
    </source>
</evidence>
<keyword evidence="5" id="KW-0143">Chaperone</keyword>
<organism evidence="12 13">
    <name type="scientific">Hyphococcus lacteus</name>
    <dbReference type="NCBI Taxonomy" id="3143536"/>
    <lineage>
        <taxon>Bacteria</taxon>
        <taxon>Pseudomonadati</taxon>
        <taxon>Pseudomonadota</taxon>
        <taxon>Alphaproteobacteria</taxon>
        <taxon>Parvularculales</taxon>
        <taxon>Parvularculaceae</taxon>
        <taxon>Hyphococcus</taxon>
    </lineage>
</organism>
<feature type="chain" id="PRO_5046987164" description="Parvulin-like PPIase" evidence="10">
    <location>
        <begin position="23"/>
        <end position="437"/>
    </location>
</feature>
<dbReference type="InterPro" id="IPR027304">
    <property type="entry name" value="Trigger_fact/SurA_dom_sf"/>
</dbReference>
<dbReference type="InterPro" id="IPR015391">
    <property type="entry name" value="SurA_N"/>
</dbReference>
<evidence type="ECO:0000256" key="5">
    <source>
        <dbReference type="ARBA" id="ARBA00023186"/>
    </source>
</evidence>
<dbReference type="PANTHER" id="PTHR47637">
    <property type="entry name" value="CHAPERONE SURA"/>
    <property type="match status" value="1"/>
</dbReference>
<name>A0ABV3Z4E5_9PROT</name>
<dbReference type="Proteomes" id="UP001560685">
    <property type="component" value="Unassembled WGS sequence"/>
</dbReference>
<accession>A0ABV3Z4E5</accession>
<evidence type="ECO:0000256" key="1">
    <source>
        <dbReference type="ARBA" id="ARBA00018370"/>
    </source>
</evidence>
<dbReference type="PANTHER" id="PTHR47637:SF1">
    <property type="entry name" value="CHAPERONE SURA"/>
    <property type="match status" value="1"/>
</dbReference>
<keyword evidence="13" id="KW-1185">Reference proteome</keyword>
<gene>
    <name evidence="12" type="ORF">ABFZ84_08890</name>
</gene>
<feature type="domain" description="PpiC" evidence="11">
    <location>
        <begin position="188"/>
        <end position="286"/>
    </location>
</feature>
<dbReference type="Pfam" id="PF00639">
    <property type="entry name" value="Rotamase"/>
    <property type="match status" value="1"/>
</dbReference>
<proteinExistence type="predicted"/>
<evidence type="ECO:0000256" key="6">
    <source>
        <dbReference type="ARBA" id="ARBA00023235"/>
    </source>
</evidence>
<dbReference type="Gene3D" id="1.10.4030.10">
    <property type="entry name" value="Porin chaperone SurA, peptide-binding domain"/>
    <property type="match status" value="1"/>
</dbReference>
<dbReference type="SUPFAM" id="SSF109998">
    <property type="entry name" value="Triger factor/SurA peptide-binding domain-like"/>
    <property type="match status" value="1"/>
</dbReference>
<dbReference type="PROSITE" id="PS50198">
    <property type="entry name" value="PPIC_PPIASE_2"/>
    <property type="match status" value="1"/>
</dbReference>
<feature type="signal peptide" evidence="10">
    <location>
        <begin position="1"/>
        <end position="22"/>
    </location>
</feature>
<dbReference type="Pfam" id="PF09312">
    <property type="entry name" value="SurA_N"/>
    <property type="match status" value="1"/>
</dbReference>
<dbReference type="InterPro" id="IPR046357">
    <property type="entry name" value="PPIase_dom_sf"/>
</dbReference>
<protein>
    <recommendedName>
        <fullName evidence="1">Parvulin-like PPIase</fullName>
    </recommendedName>
    <alternativeName>
        <fullName evidence="7">Peptidyl-prolyl cis-trans isomerase plp</fullName>
    </alternativeName>
    <alternativeName>
        <fullName evidence="8">Rotamase plp</fullName>
    </alternativeName>
</protein>
<dbReference type="SUPFAM" id="SSF54534">
    <property type="entry name" value="FKBP-like"/>
    <property type="match status" value="1"/>
</dbReference>
<evidence type="ECO:0000313" key="13">
    <source>
        <dbReference type="Proteomes" id="UP001560685"/>
    </source>
</evidence>
<dbReference type="EMBL" id="JBEHZE010000001">
    <property type="protein sequence ID" value="MEX6633667.1"/>
    <property type="molecule type" value="Genomic_DNA"/>
</dbReference>
<evidence type="ECO:0000256" key="9">
    <source>
        <dbReference type="PROSITE-ProRule" id="PRU00278"/>
    </source>
</evidence>
<dbReference type="InterPro" id="IPR000297">
    <property type="entry name" value="PPIase_PpiC"/>
</dbReference>
<keyword evidence="6 9" id="KW-0413">Isomerase</keyword>
<evidence type="ECO:0000256" key="8">
    <source>
        <dbReference type="ARBA" id="ARBA00031484"/>
    </source>
</evidence>
<dbReference type="InterPro" id="IPR023058">
    <property type="entry name" value="PPIase_PpiC_CS"/>
</dbReference>
<evidence type="ECO:0000256" key="10">
    <source>
        <dbReference type="SAM" id="SignalP"/>
    </source>
</evidence>
<dbReference type="Gene3D" id="3.10.50.40">
    <property type="match status" value="1"/>
</dbReference>